<evidence type="ECO:0000256" key="10">
    <source>
        <dbReference type="ARBA" id="ARBA00022723"/>
    </source>
</evidence>
<evidence type="ECO:0000256" key="20">
    <source>
        <dbReference type="ARBA" id="ARBA00023157"/>
    </source>
</evidence>
<keyword evidence="9 25" id="KW-0812">Transmembrane</keyword>
<keyword evidence="17" id="KW-0482">Metalloprotease</keyword>
<evidence type="ECO:0000256" key="16">
    <source>
        <dbReference type="ARBA" id="ARBA00023036"/>
    </source>
</evidence>
<evidence type="ECO:0000259" key="26">
    <source>
        <dbReference type="PROSITE" id="PS50214"/>
    </source>
</evidence>
<comment type="catalytic activity">
    <reaction evidence="1">
        <text>Endopeptidase of broad specificity.</text>
        <dbReference type="EC" id="3.4.24.81"/>
    </reaction>
</comment>
<name>A0AAQ6AM28_AMPOC</name>
<dbReference type="InterPro" id="IPR051489">
    <property type="entry name" value="ADAM_Metalloproteinase"/>
</dbReference>
<feature type="binding site" evidence="23">
    <location>
        <position position="371"/>
    </location>
    <ligand>
        <name>Zn(2+)</name>
        <dbReference type="ChEBI" id="CHEBI:29105"/>
        <note>catalytic</note>
    </ligand>
</feature>
<evidence type="ECO:0000256" key="3">
    <source>
        <dbReference type="ARBA" id="ARBA00004479"/>
    </source>
</evidence>
<dbReference type="Proteomes" id="UP001501940">
    <property type="component" value="Chromosome 1"/>
</dbReference>
<accession>A0AAQ6AM28</accession>
<evidence type="ECO:0000256" key="18">
    <source>
        <dbReference type="ARBA" id="ARBA00023136"/>
    </source>
</evidence>
<evidence type="ECO:0000259" key="27">
    <source>
        <dbReference type="PROSITE" id="PS50215"/>
    </source>
</evidence>
<dbReference type="PROSITE" id="PS50215">
    <property type="entry name" value="ADAM_MEPRO"/>
    <property type="match status" value="1"/>
</dbReference>
<feature type="compositionally biased region" description="Low complexity" evidence="24">
    <location>
        <begin position="712"/>
        <end position="723"/>
    </location>
</feature>
<evidence type="ECO:0000256" key="25">
    <source>
        <dbReference type="SAM" id="Phobius"/>
    </source>
</evidence>
<dbReference type="GO" id="GO:0006509">
    <property type="term" value="P:membrane protein ectodomain proteolysis"/>
    <property type="evidence" value="ECO:0007669"/>
    <property type="project" value="TreeGrafter"/>
</dbReference>
<dbReference type="Gene3D" id="4.10.70.10">
    <property type="entry name" value="Disintegrin domain"/>
    <property type="match status" value="1"/>
</dbReference>
<evidence type="ECO:0000313" key="28">
    <source>
        <dbReference type="Ensembl" id="ENSAOCP00000077741.1"/>
    </source>
</evidence>
<organism evidence="28 29">
    <name type="scientific">Amphiprion ocellaris</name>
    <name type="common">Clown anemonefish</name>
    <dbReference type="NCBI Taxonomy" id="80972"/>
    <lineage>
        <taxon>Eukaryota</taxon>
        <taxon>Metazoa</taxon>
        <taxon>Chordata</taxon>
        <taxon>Craniata</taxon>
        <taxon>Vertebrata</taxon>
        <taxon>Euteleostomi</taxon>
        <taxon>Actinopterygii</taxon>
        <taxon>Neopterygii</taxon>
        <taxon>Teleostei</taxon>
        <taxon>Neoteleostei</taxon>
        <taxon>Acanthomorphata</taxon>
        <taxon>Ovalentaria</taxon>
        <taxon>Pomacentridae</taxon>
        <taxon>Amphiprion</taxon>
    </lineage>
</organism>
<evidence type="ECO:0000256" key="8">
    <source>
        <dbReference type="ARBA" id="ARBA00022685"/>
    </source>
</evidence>
<feature type="binding site" evidence="23">
    <location>
        <position position="367"/>
    </location>
    <ligand>
        <name>Zn(2+)</name>
        <dbReference type="ChEBI" id="CHEBI:29105"/>
        <note>catalytic</note>
    </ligand>
</feature>
<evidence type="ECO:0000313" key="29">
    <source>
        <dbReference type="Proteomes" id="UP001501940"/>
    </source>
</evidence>
<keyword evidence="8" id="KW-0165">Cleavage on pair of basic residues</keyword>
<dbReference type="PROSITE" id="PS50214">
    <property type="entry name" value="DISINTEGRIN_2"/>
    <property type="match status" value="1"/>
</dbReference>
<keyword evidence="20" id="KW-1015">Disulfide bond</keyword>
<dbReference type="SUPFAM" id="SSF55486">
    <property type="entry name" value="Metalloproteases ('zincins'), catalytic domain"/>
    <property type="match status" value="1"/>
</dbReference>
<dbReference type="AlphaFoldDB" id="A0AAQ6AM28"/>
<feature type="transmembrane region" description="Helical" evidence="25">
    <location>
        <begin position="661"/>
        <end position="681"/>
    </location>
</feature>
<evidence type="ECO:0000256" key="22">
    <source>
        <dbReference type="ARBA" id="ARBA00032724"/>
    </source>
</evidence>
<evidence type="ECO:0000256" key="13">
    <source>
        <dbReference type="ARBA" id="ARBA00022833"/>
    </source>
</evidence>
<dbReference type="SMART" id="SM00050">
    <property type="entry name" value="DISIN"/>
    <property type="match status" value="1"/>
</dbReference>
<keyword evidence="21" id="KW-0325">Glycoprotein</keyword>
<dbReference type="EC" id="3.4.24.81" evidence="4"/>
<evidence type="ECO:0000256" key="14">
    <source>
        <dbReference type="ARBA" id="ARBA00022976"/>
    </source>
</evidence>
<dbReference type="GO" id="GO:0097060">
    <property type="term" value="C:synaptic membrane"/>
    <property type="evidence" value="ECO:0007669"/>
    <property type="project" value="TreeGrafter"/>
</dbReference>
<feature type="domain" description="Peptidase M12B" evidence="27">
    <location>
        <begin position="204"/>
        <end position="440"/>
    </location>
</feature>
<feature type="region of interest" description="Disordered" evidence="24">
    <location>
        <begin position="689"/>
        <end position="737"/>
    </location>
</feature>
<proteinExistence type="predicted"/>
<dbReference type="InterPro" id="IPR049038">
    <property type="entry name" value="ADAM10_Cys-rich"/>
</dbReference>
<keyword evidence="7" id="KW-0645">Protease</keyword>
<keyword evidence="10 23" id="KW-0479">Metal-binding</keyword>
<dbReference type="InterPro" id="IPR034025">
    <property type="entry name" value="ADAM10_ADAM17"/>
</dbReference>
<comment type="cofactor">
    <cofactor evidence="2">
        <name>Zn(2+)</name>
        <dbReference type="ChEBI" id="CHEBI:29105"/>
    </cofactor>
</comment>
<dbReference type="CDD" id="cd04270">
    <property type="entry name" value="ZnMc_TACE_like"/>
    <property type="match status" value="1"/>
</dbReference>
<keyword evidence="16" id="KW-0729">SH3-binding</keyword>
<dbReference type="InterPro" id="IPR002870">
    <property type="entry name" value="Peptidase_M12B_N"/>
</dbReference>
<keyword evidence="6" id="KW-0597">Phosphoprotein</keyword>
<keyword evidence="12" id="KW-0378">Hydrolase</keyword>
<keyword evidence="15 25" id="KW-1133">Transmembrane helix</keyword>
<dbReference type="GeneTree" id="ENSGT00940000164516"/>
<dbReference type="InterPro" id="IPR001590">
    <property type="entry name" value="Peptidase_M12B"/>
</dbReference>
<evidence type="ECO:0000256" key="6">
    <source>
        <dbReference type="ARBA" id="ARBA00022553"/>
    </source>
</evidence>
<dbReference type="GO" id="GO:0007219">
    <property type="term" value="P:Notch signaling pathway"/>
    <property type="evidence" value="ECO:0007669"/>
    <property type="project" value="UniProtKB-KW"/>
</dbReference>
<dbReference type="InterPro" id="IPR036436">
    <property type="entry name" value="Disintegrin_dom_sf"/>
</dbReference>
<feature type="domain" description="Disintegrin" evidence="26">
    <location>
        <begin position="441"/>
        <end position="535"/>
    </location>
</feature>
<keyword evidence="19" id="KW-0865">Zymogen</keyword>
<reference evidence="28 29" key="1">
    <citation type="submission" date="2022-01" db="EMBL/GenBank/DDBJ databases">
        <title>A chromosome-scale genome assembly of the false clownfish, Amphiprion ocellaris.</title>
        <authorList>
            <person name="Ryu T."/>
        </authorList>
    </citation>
    <scope>NUCLEOTIDE SEQUENCE [LARGE SCALE GENOMIC DNA]</scope>
</reference>
<keyword evidence="11" id="KW-0732">Signal</keyword>
<evidence type="ECO:0000256" key="23">
    <source>
        <dbReference type="PROSITE-ProRule" id="PRU00276"/>
    </source>
</evidence>
<evidence type="ECO:0000256" key="24">
    <source>
        <dbReference type="SAM" id="MobiDB-lite"/>
    </source>
</evidence>
<evidence type="ECO:0000256" key="19">
    <source>
        <dbReference type="ARBA" id="ARBA00023145"/>
    </source>
</evidence>
<comment type="caution">
    <text evidence="23">Lacks conserved residue(s) required for the propagation of feature annotation.</text>
</comment>
<sequence>FLSLLNSFSGQFGNRLNKYIRHYEGLSYDTEALHNSHQRAKRALSPQDRTVQLDFHAHGRYFNLRLKRDTNLFSPDLIIEVSGEEIPIDTSHIYSGEIFGEKGTLTHGSVVDGRFEGFIKTHQGTYYVEPSERYLRDKNIPFHSVIYHEDDISNGLFHQTLLKHAIRTLNHSFFVQGENSVLEEDSSHVPVILRRKRAAGKEKNTCQLFIQTDHLFFKYYGTREAVIAQISSHVKAIDSIYQATDFMGIRNISFMVKRIRINTTEDERDRSNPFRFSNIGVEKFLELNSEQNHDDYCLAYVFTDRDFDDGVLGLAWVGAPSGSSGGICEKSKLYSDGKRKSLNTGIITVQNYASHVPPKVSHITFAHEVGHNFGSPHDSGIECTPGESKLQDKKEQGNYIMYARATSGDKLNNNKFSICSIRNISAVLTKKRDDCFVESGQPICGNGLVEAGEQCDCGYSDQCTDPCCYSANEAEGKKCKLQPGKICSPSQGPCCSKECTFKGANDRCRVESECAQEGRCNGATALCPTSAPKENFTSCHAETQVCLNGVCSGSICEKYGLEVCTCASQDGKDEAAELCHVCCMEKMSPSTCSSTGSEKWARFFNKKTTTLQPGSPCNDFKGYCDVFMRCRLVDADGPLARLKKAIFNAELYENIAEWIVAHWWAVLLMGIALIMLMAGFIKICSVHTPSSNPKLPPPKPLPGTLKRRRQQHANQQPQGQRQPRQYRENYQMGQMRR</sequence>
<dbReference type="SUPFAM" id="SSF57552">
    <property type="entry name" value="Blood coagulation inhibitor (disintegrin)"/>
    <property type="match status" value="1"/>
</dbReference>
<dbReference type="Pfam" id="PF00200">
    <property type="entry name" value="Disintegrin"/>
    <property type="match status" value="1"/>
</dbReference>
<dbReference type="Pfam" id="PF21299">
    <property type="entry name" value="ADAM10_Cys-rich"/>
    <property type="match status" value="1"/>
</dbReference>
<dbReference type="InterPro" id="IPR001762">
    <property type="entry name" value="Disintegrin_dom"/>
</dbReference>
<evidence type="ECO:0000256" key="4">
    <source>
        <dbReference type="ARBA" id="ARBA00012332"/>
    </source>
</evidence>
<reference evidence="28" key="3">
    <citation type="submission" date="2025-09" db="UniProtKB">
        <authorList>
            <consortium name="Ensembl"/>
        </authorList>
    </citation>
    <scope>IDENTIFICATION</scope>
</reference>
<evidence type="ECO:0000256" key="17">
    <source>
        <dbReference type="ARBA" id="ARBA00023049"/>
    </source>
</evidence>
<dbReference type="GO" id="GO:0046872">
    <property type="term" value="F:metal ion binding"/>
    <property type="evidence" value="ECO:0007669"/>
    <property type="project" value="UniProtKB-KW"/>
</dbReference>
<evidence type="ECO:0000256" key="2">
    <source>
        <dbReference type="ARBA" id="ARBA00001947"/>
    </source>
</evidence>
<dbReference type="Pfam" id="PF01562">
    <property type="entry name" value="Pep_M12B_propep"/>
    <property type="match status" value="1"/>
</dbReference>
<evidence type="ECO:0000256" key="5">
    <source>
        <dbReference type="ARBA" id="ARBA00020518"/>
    </source>
</evidence>
<comment type="subcellular location">
    <subcellularLocation>
        <location evidence="3">Membrane</location>
        <topology evidence="3">Single-pass type I membrane protein</topology>
    </subcellularLocation>
</comment>
<evidence type="ECO:0000256" key="12">
    <source>
        <dbReference type="ARBA" id="ARBA00022801"/>
    </source>
</evidence>
<dbReference type="Pfam" id="PF13574">
    <property type="entry name" value="Reprolysin_2"/>
    <property type="match status" value="1"/>
</dbReference>
<dbReference type="PANTHER" id="PTHR45702:SF4">
    <property type="entry name" value="DISINTEGRIN AND METALLOPROTEINASE DOMAIN-CONTAINING PROTEIN 10"/>
    <property type="match status" value="1"/>
</dbReference>
<keyword evidence="14" id="KW-0914">Notch signaling pathway</keyword>
<dbReference type="InterPro" id="IPR024079">
    <property type="entry name" value="MetalloPept_cat_dom_sf"/>
</dbReference>
<evidence type="ECO:0000256" key="21">
    <source>
        <dbReference type="ARBA" id="ARBA00023180"/>
    </source>
</evidence>
<reference evidence="28" key="2">
    <citation type="submission" date="2025-08" db="UniProtKB">
        <authorList>
            <consortium name="Ensembl"/>
        </authorList>
    </citation>
    <scope>IDENTIFICATION</scope>
</reference>
<dbReference type="FunFam" id="3.40.390.10:FF:000011">
    <property type="entry name" value="Disintegrin and metalloproteinase domain-containing protein 10"/>
    <property type="match status" value="1"/>
</dbReference>
<dbReference type="FunFam" id="4.10.70.10:FF:000002">
    <property type="entry name" value="disintegrin and metalloproteinase domain-containing protein 10"/>
    <property type="match status" value="1"/>
</dbReference>
<feature type="active site" evidence="23">
    <location>
        <position position="368"/>
    </location>
</feature>
<dbReference type="PANTHER" id="PTHR45702">
    <property type="entry name" value="ADAM10/ADAM17 METALLOPEPTIDASE FAMILY MEMBER"/>
    <property type="match status" value="1"/>
</dbReference>
<evidence type="ECO:0000256" key="15">
    <source>
        <dbReference type="ARBA" id="ARBA00022989"/>
    </source>
</evidence>
<dbReference type="Gene3D" id="3.40.390.10">
    <property type="entry name" value="Collagenase (Catalytic Domain)"/>
    <property type="match status" value="1"/>
</dbReference>
<dbReference type="GO" id="GO:0017124">
    <property type="term" value="F:SH3 domain binding"/>
    <property type="evidence" value="ECO:0007669"/>
    <property type="project" value="UniProtKB-KW"/>
</dbReference>
<evidence type="ECO:0000256" key="7">
    <source>
        <dbReference type="ARBA" id="ARBA00022670"/>
    </source>
</evidence>
<dbReference type="GO" id="GO:1902945">
    <property type="term" value="F:metalloendopeptidase activity involved in amyloid precursor protein catabolic process"/>
    <property type="evidence" value="ECO:0007669"/>
    <property type="project" value="TreeGrafter"/>
</dbReference>
<dbReference type="Ensembl" id="ENSAOCT00000065705.1">
    <property type="protein sequence ID" value="ENSAOCP00000077741.1"/>
    <property type="gene ID" value="ENSAOCG00000012391.2"/>
</dbReference>
<evidence type="ECO:0000256" key="9">
    <source>
        <dbReference type="ARBA" id="ARBA00022692"/>
    </source>
</evidence>
<evidence type="ECO:0000256" key="11">
    <source>
        <dbReference type="ARBA" id="ARBA00022729"/>
    </source>
</evidence>
<protein>
    <recommendedName>
        <fullName evidence="5">Disintegrin and metalloproteinase domain-containing protein 10</fullName>
        <ecNumber evidence="4">3.4.24.81</ecNumber>
    </recommendedName>
    <alternativeName>
        <fullName evidence="22">Kuzbanian protein homolog</fullName>
    </alternativeName>
</protein>
<feature type="binding site" evidence="23">
    <location>
        <position position="377"/>
    </location>
    <ligand>
        <name>Zn(2+)</name>
        <dbReference type="ChEBI" id="CHEBI:29105"/>
        <note>catalytic</note>
    </ligand>
</feature>
<evidence type="ECO:0000256" key="1">
    <source>
        <dbReference type="ARBA" id="ARBA00001809"/>
    </source>
</evidence>
<keyword evidence="13 23" id="KW-0862">Zinc</keyword>
<keyword evidence="29" id="KW-1185">Reference proteome</keyword>
<keyword evidence="18 25" id="KW-0472">Membrane</keyword>